<evidence type="ECO:0000313" key="1">
    <source>
        <dbReference type="EMBL" id="KAK4023916.1"/>
    </source>
</evidence>
<dbReference type="Proteomes" id="UP001234178">
    <property type="component" value="Unassembled WGS sequence"/>
</dbReference>
<name>A0ABR0AFM7_9CRUS</name>
<dbReference type="EMBL" id="JAOYFB010000037">
    <property type="protein sequence ID" value="KAK4023916.1"/>
    <property type="molecule type" value="Genomic_DNA"/>
</dbReference>
<proteinExistence type="predicted"/>
<keyword evidence="2" id="KW-1185">Reference proteome</keyword>
<accession>A0ABR0AFM7</accession>
<reference evidence="1 2" key="1">
    <citation type="journal article" date="2023" name="Nucleic Acids Res.">
        <title>The hologenome of Daphnia magna reveals possible DNA methylation and microbiome-mediated evolution of the host genome.</title>
        <authorList>
            <person name="Chaturvedi A."/>
            <person name="Li X."/>
            <person name="Dhandapani V."/>
            <person name="Marshall H."/>
            <person name="Kissane S."/>
            <person name="Cuenca-Cambronero M."/>
            <person name="Asole G."/>
            <person name="Calvet F."/>
            <person name="Ruiz-Romero M."/>
            <person name="Marangio P."/>
            <person name="Guigo R."/>
            <person name="Rago D."/>
            <person name="Mirbahai L."/>
            <person name="Eastwood N."/>
            <person name="Colbourne J.K."/>
            <person name="Zhou J."/>
            <person name="Mallon E."/>
            <person name="Orsini L."/>
        </authorList>
    </citation>
    <scope>NUCLEOTIDE SEQUENCE [LARGE SCALE GENOMIC DNA]</scope>
    <source>
        <strain evidence="1">LRV0_1</strain>
    </source>
</reference>
<gene>
    <name evidence="1" type="ORF">OUZ56_009308</name>
</gene>
<comment type="caution">
    <text evidence="1">The sequence shown here is derived from an EMBL/GenBank/DDBJ whole genome shotgun (WGS) entry which is preliminary data.</text>
</comment>
<evidence type="ECO:0000313" key="2">
    <source>
        <dbReference type="Proteomes" id="UP001234178"/>
    </source>
</evidence>
<protein>
    <submittedName>
        <fullName evidence="1">Uncharacterized protein</fullName>
    </submittedName>
</protein>
<organism evidence="1 2">
    <name type="scientific">Daphnia magna</name>
    <dbReference type="NCBI Taxonomy" id="35525"/>
    <lineage>
        <taxon>Eukaryota</taxon>
        <taxon>Metazoa</taxon>
        <taxon>Ecdysozoa</taxon>
        <taxon>Arthropoda</taxon>
        <taxon>Crustacea</taxon>
        <taxon>Branchiopoda</taxon>
        <taxon>Diplostraca</taxon>
        <taxon>Cladocera</taxon>
        <taxon>Anomopoda</taxon>
        <taxon>Daphniidae</taxon>
        <taxon>Daphnia</taxon>
    </lineage>
</organism>
<sequence length="63" mass="7189">MMCMTLFPTQLLLGQVPRLKQLPSSPSWIVQTWFRELVHPVGYGSDELTSQELTWSSSQHSTP</sequence>